<organism evidence="3 4">
    <name type="scientific">Tolypocladium paradoxum</name>
    <dbReference type="NCBI Taxonomy" id="94208"/>
    <lineage>
        <taxon>Eukaryota</taxon>
        <taxon>Fungi</taxon>
        <taxon>Dikarya</taxon>
        <taxon>Ascomycota</taxon>
        <taxon>Pezizomycotina</taxon>
        <taxon>Sordariomycetes</taxon>
        <taxon>Hypocreomycetidae</taxon>
        <taxon>Hypocreales</taxon>
        <taxon>Ophiocordycipitaceae</taxon>
        <taxon>Tolypocladium</taxon>
    </lineage>
</organism>
<comment type="caution">
    <text evidence="3">The sequence shown here is derived from an EMBL/GenBank/DDBJ whole genome shotgun (WGS) entry which is preliminary data.</text>
</comment>
<dbReference type="STRING" id="94208.A0A2S4KVI8"/>
<feature type="transmembrane region" description="Helical" evidence="2">
    <location>
        <begin position="643"/>
        <end position="667"/>
    </location>
</feature>
<feature type="region of interest" description="Disordered" evidence="1">
    <location>
        <begin position="254"/>
        <end position="278"/>
    </location>
</feature>
<feature type="transmembrane region" description="Helical" evidence="2">
    <location>
        <begin position="755"/>
        <end position="776"/>
    </location>
</feature>
<protein>
    <recommendedName>
        <fullName evidence="5">Phosphoribosylaminoimidazole-succinocarboxamide synthase</fullName>
    </recommendedName>
</protein>
<keyword evidence="4" id="KW-1185">Reference proteome</keyword>
<dbReference type="PANTHER" id="PTHR37544">
    <property type="entry name" value="SPRAY-RELATED"/>
    <property type="match status" value="1"/>
</dbReference>
<feature type="transmembrane region" description="Helical" evidence="2">
    <location>
        <begin position="603"/>
        <end position="623"/>
    </location>
</feature>
<feature type="transmembrane region" description="Helical" evidence="2">
    <location>
        <begin position="363"/>
        <end position="387"/>
    </location>
</feature>
<feature type="region of interest" description="Disordered" evidence="1">
    <location>
        <begin position="192"/>
        <end position="214"/>
    </location>
</feature>
<evidence type="ECO:0000256" key="2">
    <source>
        <dbReference type="SAM" id="Phobius"/>
    </source>
</evidence>
<evidence type="ECO:0000256" key="1">
    <source>
        <dbReference type="SAM" id="MobiDB-lite"/>
    </source>
</evidence>
<feature type="transmembrane region" description="Helical" evidence="2">
    <location>
        <begin position="719"/>
        <end position="743"/>
    </location>
</feature>
<gene>
    <name evidence="3" type="ORF">TPAR_05610</name>
</gene>
<proteinExistence type="predicted"/>
<dbReference type="Proteomes" id="UP000237481">
    <property type="component" value="Unassembled WGS sequence"/>
</dbReference>
<dbReference type="InterPro" id="IPR021840">
    <property type="entry name" value="DUF3433"/>
</dbReference>
<feature type="transmembrane region" description="Helical" evidence="2">
    <location>
        <begin position="309"/>
        <end position="331"/>
    </location>
</feature>
<dbReference type="AlphaFoldDB" id="A0A2S4KVI8"/>
<evidence type="ECO:0000313" key="4">
    <source>
        <dbReference type="Proteomes" id="UP000237481"/>
    </source>
</evidence>
<keyword evidence="2" id="KW-1133">Transmembrane helix</keyword>
<dbReference type="EMBL" id="PKSG01000564">
    <property type="protein sequence ID" value="POR34203.1"/>
    <property type="molecule type" value="Genomic_DNA"/>
</dbReference>
<feature type="transmembrane region" description="Helical" evidence="2">
    <location>
        <begin position="458"/>
        <end position="482"/>
    </location>
</feature>
<dbReference type="OrthoDB" id="3057599at2759"/>
<feature type="compositionally biased region" description="Polar residues" evidence="1">
    <location>
        <begin position="82"/>
        <end position="94"/>
    </location>
</feature>
<keyword evidence="2" id="KW-0472">Membrane</keyword>
<reference evidence="3 4" key="1">
    <citation type="submission" date="2018-01" db="EMBL/GenBank/DDBJ databases">
        <title>Harnessing the power of phylogenomics to disentangle the directionality and signatures of interkingdom host jumping in the parasitic fungal genus Tolypocladium.</title>
        <authorList>
            <person name="Quandt C.A."/>
            <person name="Patterson W."/>
            <person name="Spatafora J.W."/>
        </authorList>
    </citation>
    <scope>NUCLEOTIDE SEQUENCE [LARGE SCALE GENOMIC DNA]</scope>
    <source>
        <strain evidence="3 4">NRBC 100945</strain>
    </source>
</reference>
<feature type="region of interest" description="Disordered" evidence="1">
    <location>
        <begin position="43"/>
        <end position="134"/>
    </location>
</feature>
<feature type="compositionally biased region" description="Polar residues" evidence="1">
    <location>
        <begin position="194"/>
        <end position="206"/>
    </location>
</feature>
<name>A0A2S4KVI8_9HYPO</name>
<evidence type="ECO:0000313" key="3">
    <source>
        <dbReference type="EMBL" id="POR34203.1"/>
    </source>
</evidence>
<accession>A0A2S4KVI8</accession>
<evidence type="ECO:0008006" key="5">
    <source>
        <dbReference type="Google" id="ProtNLM"/>
    </source>
</evidence>
<dbReference type="Pfam" id="PF11915">
    <property type="entry name" value="DUF3433"/>
    <property type="match status" value="2"/>
</dbReference>
<sequence length="868" mass="96222">FSFSITISPRKQLIPSAEQRYPCARAPSPLPLYQMNHGGITDGFALDQWPPHSPPHRSSQSTVNDSESTVRLRHDQPGNLEHNPSPQESPSPQLTVVPLRSSPQPPSDSTPELYGPDRLFPSTAPQNPSRHRDAGRTVVRFDEAQLAMVAVDNASRMGAFKDDLAIASGKITPGVDDTPFIQYALEALTRERGSSSTQQVPFSNPGRQVYDPQTPRRIPDEELAFAAVTRPEPTYGGGQQHGAGTRFLDPVPAMAGNATASGEPPSPPTPTPTTGGPLSDQWIAVDKDTLQTIDPRGRTYPPLTFKPRILGPFSMMTLMILCLSMMAALIFSDRFSDQNAGLTPYPGTIYSGQYFVFRILPQLLAAIILIYAQSIVTASLRILPFAIMAKDDPRERYLALFQDLYPTSFLRPQLVGPWQLMVFDLATWSAAFTVPLQSAAFTCIYVKDKWVWATTQGVVWALVGLYAFLFVSATLLMAFWFGQWTGLRWDIRSIADLIPLLNRTNTMRSYKRRTLFESQLDFKTQLRDRWFDRLGYWQTEDMLSGGIWHSIGTSAMPPDHGPETEVEEGKRRSYDLSIGSQDLANVGPGGGSYLPWCLRDGPLILFAITTGALLLALLIVSFLPQTRLDDGFIPKLAAKPDHAAFSAANFLYSFLPSLVGMVLFLLFQSLDQSLRIVQPWGDLVQVDGATARRSILADYAACLPLQATWRALANGHWRVAVTSLVAVLFVSIPVLAGGLFMALTTDEQVRMFPSMPVFGVLLSFLFLYVGCLWLLVPRRRQFLLPHAVTSAAAIISLCSADDLVQDAAFRAVRSHRDLEVRLGVGRDDPREESVWFFGLSPGRDEQRLSVRRMKRFTEKGVRSARSVV</sequence>
<dbReference type="PANTHER" id="PTHR37544:SF1">
    <property type="entry name" value="PHOSPHORIBOSYLAMINOIMIDAZOLE-SUCCINOCARBOXAMIDE SYNTHASE"/>
    <property type="match status" value="1"/>
</dbReference>
<keyword evidence="2" id="KW-0812">Transmembrane</keyword>
<feature type="non-terminal residue" evidence="3">
    <location>
        <position position="1"/>
    </location>
</feature>